<evidence type="ECO:0000259" key="1">
    <source>
        <dbReference type="Pfam" id="PF12146"/>
    </source>
</evidence>
<dbReference type="PANTHER" id="PTHR43265:SF1">
    <property type="entry name" value="ESTERASE ESTD"/>
    <property type="match status" value="1"/>
</dbReference>
<evidence type="ECO:0000313" key="2">
    <source>
        <dbReference type="EMBL" id="PZD92897.1"/>
    </source>
</evidence>
<gene>
    <name evidence="2" type="ORF">DNH61_25715</name>
</gene>
<feature type="domain" description="Serine aminopeptidase S33" evidence="1">
    <location>
        <begin position="59"/>
        <end position="301"/>
    </location>
</feature>
<dbReference type="AlphaFoldDB" id="A0A2W1LNB3"/>
<name>A0A2W1LNB3_9BACL</name>
<dbReference type="SUPFAM" id="SSF53474">
    <property type="entry name" value="alpha/beta-Hydrolases"/>
    <property type="match status" value="1"/>
</dbReference>
<proteinExistence type="predicted"/>
<dbReference type="Gene3D" id="3.40.50.1820">
    <property type="entry name" value="alpha/beta hydrolase"/>
    <property type="match status" value="1"/>
</dbReference>
<dbReference type="EMBL" id="QKRB01000063">
    <property type="protein sequence ID" value="PZD92897.1"/>
    <property type="molecule type" value="Genomic_DNA"/>
</dbReference>
<dbReference type="GO" id="GO:0052689">
    <property type="term" value="F:carboxylic ester hydrolase activity"/>
    <property type="evidence" value="ECO:0007669"/>
    <property type="project" value="TreeGrafter"/>
</dbReference>
<dbReference type="InterPro" id="IPR053145">
    <property type="entry name" value="AB_hydrolase_Est10"/>
</dbReference>
<organism evidence="2 3">
    <name type="scientific">Paenibacillus sambharensis</name>
    <dbReference type="NCBI Taxonomy" id="1803190"/>
    <lineage>
        <taxon>Bacteria</taxon>
        <taxon>Bacillati</taxon>
        <taxon>Bacillota</taxon>
        <taxon>Bacilli</taxon>
        <taxon>Bacillales</taxon>
        <taxon>Paenibacillaceae</taxon>
        <taxon>Paenibacillus</taxon>
    </lineage>
</organism>
<dbReference type="InterPro" id="IPR029058">
    <property type="entry name" value="AB_hydrolase_fold"/>
</dbReference>
<dbReference type="PANTHER" id="PTHR43265">
    <property type="entry name" value="ESTERASE ESTD"/>
    <property type="match status" value="1"/>
</dbReference>
<reference evidence="2 3" key="1">
    <citation type="submission" date="2018-06" db="EMBL/GenBank/DDBJ databases">
        <title>Paenibacillus imtechensis sp. nov.</title>
        <authorList>
            <person name="Pinnaka A.K."/>
            <person name="Singh H."/>
            <person name="Kaur M."/>
        </authorList>
    </citation>
    <scope>NUCLEOTIDE SEQUENCE [LARGE SCALE GENOMIC DNA]</scope>
    <source>
        <strain evidence="2 3">SMB1</strain>
    </source>
</reference>
<keyword evidence="3" id="KW-1185">Reference proteome</keyword>
<comment type="caution">
    <text evidence="2">The sequence shown here is derived from an EMBL/GenBank/DDBJ whole genome shotgun (WGS) entry which is preliminary data.</text>
</comment>
<dbReference type="OrthoDB" id="9809549at2"/>
<dbReference type="Pfam" id="PF12146">
    <property type="entry name" value="Hydrolase_4"/>
    <property type="match status" value="1"/>
</dbReference>
<dbReference type="InterPro" id="IPR022742">
    <property type="entry name" value="Hydrolase_4"/>
</dbReference>
<evidence type="ECO:0000313" key="3">
    <source>
        <dbReference type="Proteomes" id="UP000249522"/>
    </source>
</evidence>
<sequence length="339" mass="38339">MIMKKKIIVLILAAVLLSIVLIVRLEIFEISYDEAIEINFTNAGVDLSGTLYLPDTPPPYDLVFFVHGDGPQDRTSNGGYAFMMNHLLDEGIACFSYDKAGVSKSEGNWLAQTMKDRSDEVEAAIKVLESTISIDRKGVLAFSQGGWVTSELSKAGARIDFIVNVGGAIDWMDQHIYYETKVGERRNYTDKQKKDYLSYVRSYDALIVKNDYEGYVDFVLKHDYEKPMSKERFHFAYLNSDANAIEGMKTMTVPFLGLFGGKDQNVDVYESHKVYDETFKAIGKENYELHIFPDATHELLKGKYQDNDTLLLIHSFLIGDNIYAGGFLDTLSSWINNLP</sequence>
<dbReference type="Proteomes" id="UP000249522">
    <property type="component" value="Unassembled WGS sequence"/>
</dbReference>
<protein>
    <recommendedName>
        <fullName evidence="1">Serine aminopeptidase S33 domain-containing protein</fullName>
    </recommendedName>
</protein>
<accession>A0A2W1LNB3</accession>